<keyword evidence="3 9" id="KW-0732">Signal</keyword>
<dbReference type="InterPro" id="IPR050733">
    <property type="entry name" value="Vitellogenin/Apolipophorin"/>
</dbReference>
<evidence type="ECO:0000256" key="5">
    <source>
        <dbReference type="ARBA" id="ARBA00023157"/>
    </source>
</evidence>
<evidence type="ECO:0000256" key="7">
    <source>
        <dbReference type="PROSITE-ProRule" id="PRU00557"/>
    </source>
</evidence>
<dbReference type="PROSITE" id="PS51211">
    <property type="entry name" value="VITELLOGENIN"/>
    <property type="match status" value="1"/>
</dbReference>
<protein>
    <submittedName>
        <fullName evidence="13">Vitellogenin</fullName>
    </submittedName>
</protein>
<proteinExistence type="predicted"/>
<evidence type="ECO:0000256" key="6">
    <source>
        <dbReference type="ARBA" id="ARBA00023180"/>
    </source>
</evidence>
<feature type="signal peptide" evidence="9">
    <location>
        <begin position="1"/>
        <end position="17"/>
    </location>
</feature>
<dbReference type="SUPFAM" id="SSF48431">
    <property type="entry name" value="Lipovitellin-phosvitin complex, superhelical domain"/>
    <property type="match status" value="1"/>
</dbReference>
<feature type="region of interest" description="Disordered" evidence="8">
    <location>
        <begin position="807"/>
        <end position="832"/>
    </location>
</feature>
<evidence type="ECO:0000259" key="10">
    <source>
        <dbReference type="PROSITE" id="PS51211"/>
    </source>
</evidence>
<dbReference type="Proteomes" id="UP000887540">
    <property type="component" value="Unplaced"/>
</dbReference>
<dbReference type="Gene3D" id="2.30.230.10">
    <property type="entry name" value="Lipovitellin, beta-sheet shell regions, chain A"/>
    <property type="match status" value="1"/>
</dbReference>
<keyword evidence="12" id="KW-1185">Reference proteome</keyword>
<dbReference type="SMART" id="SM01169">
    <property type="entry name" value="DUF1943"/>
    <property type="match status" value="1"/>
</dbReference>
<dbReference type="InterPro" id="IPR015255">
    <property type="entry name" value="Vitellinogen_open_b-sht"/>
</dbReference>
<keyword evidence="4" id="KW-0758">Storage protein</keyword>
<sequence length="1740" mass="201934">MRLIFAVVSLMAVAAFALHGEQQRSHGVESREVQKFRSGQEYRYQLDTQISSGFATVSDQHAMTRLQAQVFLQFQSERSVAMRMEDIIMGTLNRDVQEPEKVQPMQMFKKVQAEDKHLELLSMPVQFDYVEGIIENIRFHQDDKSWSKNIKRSVLNMLQANLKKRTGLVNLEAIEKEYQDQENMPASENKMFTLPEMTLEGECQITYSINKMSPHNKYNRYSEDNEEDVRMFNVTKSVDFKRCKKIADIRFGPKIEKSCDKCNVEKFEERKLDRTTVIRQVFIGTPENFGLQKVEMVSHYMFKMINAEEQRPMRTIVAGELTYVEAQEARQSRKTETQNMGKEEKLIYSIEWDTEEKRFYMYGDEEFPTYSPFKVVSNKVNQIEKLISKLVNLWSDKVNGIESEATVTFTRIVELTRMCTVEELKQVYSKISRGSEKLSETEQIKAEDIFTDAMSQAGTRNTIQVLVEKILRNEIESTRAVRAITNLKGVPAPSEKQVEILLRLCNSEVAARSQPLKQTCWLTTGAIVGELCNKEITREDGFERNMPKPICHREQKQKFVKAIMDSFRKTDTRYEKILALKALGNAGLDESTMEIEKIIRDIREDPMVRMQAIDSLRRLRAQMPKRIQRILMPVFQNVRERPEIRMAAVSMILSTIPEKQMLDQIGYTLLKEPSRQVKSYVYTAMKHLSTSPVEMEKKLSKHLQALLNLADISEETEKELIRGSRFYRIPFYSQKNQEGLLAELESMVGPDNYLPKQLSARFDALFSGILEKNGMELRLNQENLENWYHKIYESMIEQYSYGSRKQSELRANRRSNQQGSGSSSEEDQERVNSMYSSLNIKKRNRDQFWKVDSDDTTGVEPYGMLSFRYADVDYAILPLEEEILPESVKRIIVSGEKPTMRDFEDLVKIFQGRHFRLQAAFHLLESSVKIPTSMGMPVRMIHLLPVLASVDGHIKAKLSGSEVTLDTNVHPLLTATHLKRVEVWCPIVMTGAETSQTVELNLPMNSILKIESESKKAATWTIKVPETKTQLFGFHSLPHTFVAEQDRTTQLPRMAMVKRIENQRLQHQQRSIDTTYGAQSLGLPLKISGDVHIPRDITSYKKVINTLLTSENHIHAVFVPKSESPKEIVLAIDGQAFIPHSESSTYHRQLKGFYGKAKFDDEYERHFEESDEQEDDESRLNSFLDNYEPRKMYKHQARIQLKTVGGSIQRFGKLEVEAACDERVKYCNAKMALKRSPLHEEDREWEMNTKIQTLYPEYVSDIQELSSQNMKQKKFVAQIESEWGSDRKQSINVHINGEQFQPKQWIQKMSSLSRQGDYKSEEQMKLKIAFLNKFDISAEYKIQPWTQNMFNQYFTGLKAWEFWSTQVQPQHGRDGYVLATLVIDPITHEHVNMTVKTPSERVLIDSIRLPGKVKPFELVRQSGSSSSRANSFMDVVRSYSSSARPECKVDGRQIQTFDEVTVKAPLTKCYSVLAKDCSSQTPRFAVLMKKLSGEDKKIKVITGKQIIEVQPDNKGKLIVKINGDRVEDQQELLDYGIECTGNMVHIDTRDVTVRFNGQKAWIKLAQTHKNTQCGLCGHYNDDSEDVFRMANNENTQDMKEFHRSYSVMDDECREDFEETHRRERYERMNMDDEYQYQQDRQQDREQENQENQKPFEKTDVVEYNQKVCFSQKPVKECPRGTQASEEKEQKTKYICLQRSSSEARQLLREARRNPKAILELPEQNPSYTETMQIPVRCQGF</sequence>
<dbReference type="Gene3D" id="2.20.80.10">
    <property type="entry name" value="Lipovitellin-phosvitin complex, chain A, domain 4"/>
    <property type="match status" value="1"/>
</dbReference>
<dbReference type="PANTHER" id="PTHR23345">
    <property type="entry name" value="VITELLOGENIN-RELATED"/>
    <property type="match status" value="1"/>
</dbReference>
<dbReference type="Gene3D" id="1.25.10.20">
    <property type="entry name" value="Vitellinogen, superhelical"/>
    <property type="match status" value="1"/>
</dbReference>
<dbReference type="InterPro" id="IPR001846">
    <property type="entry name" value="VWF_type-D"/>
</dbReference>
<comment type="subcellular location">
    <subcellularLocation>
        <location evidence="1">Secreted</location>
    </subcellularLocation>
</comment>
<dbReference type="SMART" id="SM00638">
    <property type="entry name" value="LPD_N"/>
    <property type="match status" value="1"/>
</dbReference>
<reference evidence="13" key="1">
    <citation type="submission" date="2022-11" db="UniProtKB">
        <authorList>
            <consortium name="WormBaseParasite"/>
        </authorList>
    </citation>
    <scope>IDENTIFICATION</scope>
</reference>
<dbReference type="PROSITE" id="PS51233">
    <property type="entry name" value="VWFD"/>
    <property type="match status" value="1"/>
</dbReference>
<feature type="disulfide bond" evidence="7">
    <location>
        <begin position="259"/>
        <end position="262"/>
    </location>
</feature>
<keyword evidence="2" id="KW-0964">Secreted</keyword>
<dbReference type="Pfam" id="PF01347">
    <property type="entry name" value="Vitellogenin_N"/>
    <property type="match status" value="1"/>
</dbReference>
<dbReference type="InterPro" id="IPR015819">
    <property type="entry name" value="Lipid_transp_b-sht_shell"/>
</dbReference>
<dbReference type="Pfam" id="PF00094">
    <property type="entry name" value="VWD"/>
    <property type="match status" value="1"/>
</dbReference>
<evidence type="ECO:0000313" key="13">
    <source>
        <dbReference type="WBParaSite" id="ACRNAN_scaffold868.g23092.t1"/>
    </source>
</evidence>
<feature type="domain" description="Vitellogenin" evidence="10">
    <location>
        <begin position="36"/>
        <end position="758"/>
    </location>
</feature>
<dbReference type="WBParaSite" id="ACRNAN_scaffold868.g23092.t1">
    <property type="protein sequence ID" value="ACRNAN_scaffold868.g23092.t1"/>
    <property type="gene ID" value="ACRNAN_scaffold868.g23092"/>
</dbReference>
<evidence type="ECO:0000313" key="12">
    <source>
        <dbReference type="Proteomes" id="UP000887540"/>
    </source>
</evidence>
<dbReference type="InterPro" id="IPR001747">
    <property type="entry name" value="Vitellogenin_N"/>
</dbReference>
<dbReference type="GO" id="GO:0005319">
    <property type="term" value="F:lipid transporter activity"/>
    <property type="evidence" value="ECO:0007669"/>
    <property type="project" value="InterPro"/>
</dbReference>
<dbReference type="Pfam" id="PF09172">
    <property type="entry name" value="Vit_open_b-sht"/>
    <property type="match status" value="1"/>
</dbReference>
<accession>A0A914EM20</accession>
<organism evidence="12 13">
    <name type="scientific">Acrobeloides nanus</name>
    <dbReference type="NCBI Taxonomy" id="290746"/>
    <lineage>
        <taxon>Eukaryota</taxon>
        <taxon>Metazoa</taxon>
        <taxon>Ecdysozoa</taxon>
        <taxon>Nematoda</taxon>
        <taxon>Chromadorea</taxon>
        <taxon>Rhabditida</taxon>
        <taxon>Tylenchina</taxon>
        <taxon>Cephalobomorpha</taxon>
        <taxon>Cephaloboidea</taxon>
        <taxon>Cephalobidae</taxon>
        <taxon>Acrobeloides</taxon>
    </lineage>
</organism>
<dbReference type="GO" id="GO:0045735">
    <property type="term" value="F:nutrient reservoir activity"/>
    <property type="evidence" value="ECO:0007669"/>
    <property type="project" value="UniProtKB-KW"/>
</dbReference>
<dbReference type="PANTHER" id="PTHR23345:SF15">
    <property type="entry name" value="VITELLOGENIN 1-RELATED"/>
    <property type="match status" value="1"/>
</dbReference>
<evidence type="ECO:0000256" key="8">
    <source>
        <dbReference type="SAM" id="MobiDB-lite"/>
    </source>
</evidence>
<dbReference type="SUPFAM" id="SSF56968">
    <property type="entry name" value="Lipovitellin-phosvitin complex, beta-sheet shell regions"/>
    <property type="match status" value="2"/>
</dbReference>
<evidence type="ECO:0000256" key="9">
    <source>
        <dbReference type="SAM" id="SignalP"/>
    </source>
</evidence>
<evidence type="ECO:0000256" key="3">
    <source>
        <dbReference type="ARBA" id="ARBA00022729"/>
    </source>
</evidence>
<name>A0A914EM20_9BILA</name>
<comment type="caution">
    <text evidence="7">Lacks conserved residue(s) required for the propagation of feature annotation.</text>
</comment>
<feature type="domain" description="VWFD" evidence="11">
    <location>
        <begin position="1445"/>
        <end position="1613"/>
    </location>
</feature>
<keyword evidence="6" id="KW-0325">Glycoprotein</keyword>
<dbReference type="SMART" id="SM00216">
    <property type="entry name" value="VWD"/>
    <property type="match status" value="1"/>
</dbReference>
<feature type="region of interest" description="Disordered" evidence="8">
    <location>
        <begin position="1623"/>
        <end position="1657"/>
    </location>
</feature>
<evidence type="ECO:0000259" key="11">
    <source>
        <dbReference type="PROSITE" id="PS51233"/>
    </source>
</evidence>
<keyword evidence="5 7" id="KW-1015">Disulfide bond</keyword>
<dbReference type="FunFam" id="1.25.10.20:FF:000003">
    <property type="entry name" value="Vitellogenin C"/>
    <property type="match status" value="1"/>
</dbReference>
<feature type="compositionally biased region" description="Low complexity" evidence="8">
    <location>
        <begin position="814"/>
        <end position="823"/>
    </location>
</feature>
<evidence type="ECO:0000256" key="4">
    <source>
        <dbReference type="ARBA" id="ARBA00022761"/>
    </source>
</evidence>
<evidence type="ECO:0000256" key="2">
    <source>
        <dbReference type="ARBA" id="ARBA00022525"/>
    </source>
</evidence>
<dbReference type="InterPro" id="IPR015816">
    <property type="entry name" value="Vitellinogen_b-sht_N"/>
</dbReference>
<dbReference type="GO" id="GO:0005576">
    <property type="term" value="C:extracellular region"/>
    <property type="evidence" value="ECO:0007669"/>
    <property type="project" value="UniProtKB-SubCell"/>
</dbReference>
<feature type="chain" id="PRO_5037667155" evidence="9">
    <location>
        <begin position="18"/>
        <end position="1740"/>
    </location>
</feature>
<dbReference type="InterPro" id="IPR011030">
    <property type="entry name" value="Lipovitellin_superhlx_dom"/>
</dbReference>
<evidence type="ECO:0000256" key="1">
    <source>
        <dbReference type="ARBA" id="ARBA00004613"/>
    </source>
</evidence>